<proteinExistence type="predicted"/>
<comment type="subcellular location">
    <subcellularLocation>
        <location evidence="1">Cell projection</location>
        <location evidence="1">Cilium</location>
    </subcellularLocation>
</comment>
<dbReference type="GO" id="GO:0030990">
    <property type="term" value="C:intraciliary transport particle"/>
    <property type="evidence" value="ECO:0007669"/>
    <property type="project" value="TreeGrafter"/>
</dbReference>
<dbReference type="EMBL" id="BTSX01000001">
    <property type="protein sequence ID" value="GMS80691.1"/>
    <property type="molecule type" value="Genomic_DNA"/>
</dbReference>
<dbReference type="GO" id="GO:0005813">
    <property type="term" value="C:centrosome"/>
    <property type="evidence" value="ECO:0007669"/>
    <property type="project" value="TreeGrafter"/>
</dbReference>
<comment type="caution">
    <text evidence="4">The sequence shown here is derived from an EMBL/GenBank/DDBJ whole genome shotgun (WGS) entry which is preliminary data.</text>
</comment>
<dbReference type="GO" id="GO:0097730">
    <property type="term" value="C:non-motile cilium"/>
    <property type="evidence" value="ECO:0007669"/>
    <property type="project" value="TreeGrafter"/>
</dbReference>
<dbReference type="Proteomes" id="UP001432027">
    <property type="component" value="Unassembled WGS sequence"/>
</dbReference>
<sequence length="145" mass="16130">SRKEATLRMSEADGILKKAGLYMDDLHRLRLLAPDAWETTTALSEQSKEFSGLLDSFLGSSNSLIKTFEEVAALVEAERLRAMSLKSQLAAVSKGGGADVESKRGQIQVMIRQKEVEQERLRTELEAAARVESEQKEFIQRFNAG</sequence>
<dbReference type="GO" id="GO:0097546">
    <property type="term" value="C:ciliary base"/>
    <property type="evidence" value="ECO:0007669"/>
    <property type="project" value="TreeGrafter"/>
</dbReference>
<organism evidence="4 5">
    <name type="scientific">Pristionchus entomophagus</name>
    <dbReference type="NCBI Taxonomy" id="358040"/>
    <lineage>
        <taxon>Eukaryota</taxon>
        <taxon>Metazoa</taxon>
        <taxon>Ecdysozoa</taxon>
        <taxon>Nematoda</taxon>
        <taxon>Chromadorea</taxon>
        <taxon>Rhabditida</taxon>
        <taxon>Rhabditina</taxon>
        <taxon>Diplogasteromorpha</taxon>
        <taxon>Diplogasteroidea</taxon>
        <taxon>Neodiplogasteridae</taxon>
        <taxon>Pristionchus</taxon>
    </lineage>
</organism>
<keyword evidence="2" id="KW-0175">Coiled coil</keyword>
<accession>A0AAV5SM58</accession>
<dbReference type="GO" id="GO:0036064">
    <property type="term" value="C:ciliary basal body"/>
    <property type="evidence" value="ECO:0007669"/>
    <property type="project" value="TreeGrafter"/>
</dbReference>
<dbReference type="AlphaFoldDB" id="A0AAV5SM58"/>
<reference evidence="4" key="1">
    <citation type="submission" date="2023-10" db="EMBL/GenBank/DDBJ databases">
        <title>Genome assembly of Pristionchus species.</title>
        <authorList>
            <person name="Yoshida K."/>
            <person name="Sommer R.J."/>
        </authorList>
    </citation>
    <scope>NUCLEOTIDE SEQUENCE</scope>
    <source>
        <strain evidence="4">RS0144</strain>
    </source>
</reference>
<dbReference type="InterPro" id="IPR028172">
    <property type="entry name" value="FT20"/>
</dbReference>
<protein>
    <submittedName>
        <fullName evidence="4">Uncharacterized protein</fullName>
    </submittedName>
</protein>
<gene>
    <name evidence="4" type="ORF">PENTCL1PPCAC_2866</name>
</gene>
<dbReference type="GO" id="GO:0061512">
    <property type="term" value="P:protein localization to cilium"/>
    <property type="evidence" value="ECO:0007669"/>
    <property type="project" value="TreeGrafter"/>
</dbReference>
<keyword evidence="3" id="KW-0966">Cell projection</keyword>
<dbReference type="Pfam" id="PF14931">
    <property type="entry name" value="IFT20"/>
    <property type="match status" value="1"/>
</dbReference>
<evidence type="ECO:0000256" key="3">
    <source>
        <dbReference type="ARBA" id="ARBA00023273"/>
    </source>
</evidence>
<dbReference type="GO" id="GO:0060271">
    <property type="term" value="P:cilium assembly"/>
    <property type="evidence" value="ECO:0007669"/>
    <property type="project" value="TreeGrafter"/>
</dbReference>
<feature type="non-terminal residue" evidence="4">
    <location>
        <position position="1"/>
    </location>
</feature>
<evidence type="ECO:0000256" key="1">
    <source>
        <dbReference type="ARBA" id="ARBA00004138"/>
    </source>
</evidence>
<keyword evidence="5" id="KW-1185">Reference proteome</keyword>
<name>A0AAV5SM58_9BILA</name>
<dbReference type="PANTHER" id="PTHR31978">
    <property type="entry name" value="INTRAFLAGELLAR TRANSPORT PROTEIN 20 HOMOLOG"/>
    <property type="match status" value="1"/>
</dbReference>
<evidence type="ECO:0000256" key="2">
    <source>
        <dbReference type="ARBA" id="ARBA00023054"/>
    </source>
</evidence>
<evidence type="ECO:0000313" key="4">
    <source>
        <dbReference type="EMBL" id="GMS80691.1"/>
    </source>
</evidence>
<dbReference type="PANTHER" id="PTHR31978:SF1">
    <property type="entry name" value="INTRAFLAGELLAR TRANSPORT PROTEIN 20 HOMOLOG"/>
    <property type="match status" value="1"/>
</dbReference>
<dbReference type="GO" id="GO:0005737">
    <property type="term" value="C:cytoplasm"/>
    <property type="evidence" value="ECO:0007669"/>
    <property type="project" value="TreeGrafter"/>
</dbReference>
<evidence type="ECO:0000313" key="5">
    <source>
        <dbReference type="Proteomes" id="UP001432027"/>
    </source>
</evidence>